<evidence type="ECO:0000313" key="2">
    <source>
        <dbReference type="EMBL" id="KKL69479.1"/>
    </source>
</evidence>
<protein>
    <recommendedName>
        <fullName evidence="1">TOD1/MUCI70 glycosyltransferase-like domain-containing protein</fullName>
    </recommendedName>
</protein>
<name>A0A0F9E672_9ZZZZ</name>
<dbReference type="AlphaFoldDB" id="A0A0F9E672"/>
<dbReference type="EMBL" id="LAZR01026196">
    <property type="protein sequence ID" value="KKL69479.1"/>
    <property type="molecule type" value="Genomic_DNA"/>
</dbReference>
<comment type="caution">
    <text evidence="2">The sequence shown here is derived from an EMBL/GenBank/DDBJ whole genome shotgun (WGS) entry which is preliminary data.</text>
</comment>
<organism evidence="2">
    <name type="scientific">marine sediment metagenome</name>
    <dbReference type="NCBI Taxonomy" id="412755"/>
    <lineage>
        <taxon>unclassified sequences</taxon>
        <taxon>metagenomes</taxon>
        <taxon>ecological metagenomes</taxon>
    </lineage>
</organism>
<accession>A0A0F9E672</accession>
<reference evidence="2" key="1">
    <citation type="journal article" date="2015" name="Nature">
        <title>Complex archaea that bridge the gap between prokaryotes and eukaryotes.</title>
        <authorList>
            <person name="Spang A."/>
            <person name="Saw J.H."/>
            <person name="Jorgensen S.L."/>
            <person name="Zaremba-Niedzwiedzka K."/>
            <person name="Martijn J."/>
            <person name="Lind A.E."/>
            <person name="van Eijk R."/>
            <person name="Schleper C."/>
            <person name="Guy L."/>
            <person name="Ettema T.J."/>
        </authorList>
    </citation>
    <scope>NUCLEOTIDE SEQUENCE</scope>
</reference>
<gene>
    <name evidence="2" type="ORF">LCGC14_2114520</name>
</gene>
<sequence length="204" mass="24043">MKVVFTVITNNYDTLKEPVVSEGWQYVCFSDRFMESDVWECIVTAREQRFIKIKYYRELLGRKRKGVSLYIDGSFEIIGDLNEFIKEAPTWFSMRKHPGRDCTFKEAKAVISIKGMSPALVEQQMERYKDLPKNWGLAETGIMLRGLADRKVKAVCDLWWTEYKKGVPRDQLSVMIAFYRLGMRPYLIPNEVVCKYFKEHKHSK</sequence>
<feature type="domain" description="TOD1/MUCI70 glycosyltransferase-like" evidence="1">
    <location>
        <begin position="68"/>
        <end position="182"/>
    </location>
</feature>
<evidence type="ECO:0000259" key="1">
    <source>
        <dbReference type="Pfam" id="PF04765"/>
    </source>
</evidence>
<dbReference type="InterPro" id="IPR048354">
    <property type="entry name" value="TOD1_MUCI70_glycTrfase_dom"/>
</dbReference>
<dbReference type="Pfam" id="PF04765">
    <property type="entry name" value="TOD1_MUCI70"/>
    <property type="match status" value="1"/>
</dbReference>
<proteinExistence type="predicted"/>